<feature type="compositionally biased region" description="Polar residues" evidence="1">
    <location>
        <begin position="1"/>
        <end position="12"/>
    </location>
</feature>
<keyword evidence="6" id="KW-1185">Reference proteome</keyword>
<evidence type="ECO:0000313" key="6">
    <source>
        <dbReference type="Proteomes" id="UP000663829"/>
    </source>
</evidence>
<organism evidence="3 6">
    <name type="scientific">Didymodactylos carnosus</name>
    <dbReference type="NCBI Taxonomy" id="1234261"/>
    <lineage>
        <taxon>Eukaryota</taxon>
        <taxon>Metazoa</taxon>
        <taxon>Spiralia</taxon>
        <taxon>Gnathifera</taxon>
        <taxon>Rotifera</taxon>
        <taxon>Eurotatoria</taxon>
        <taxon>Bdelloidea</taxon>
        <taxon>Philodinida</taxon>
        <taxon>Philodinidae</taxon>
        <taxon>Didymodactylos</taxon>
    </lineage>
</organism>
<dbReference type="EMBL" id="CAJNOQ010004985">
    <property type="protein sequence ID" value="CAF1081696.1"/>
    <property type="molecule type" value="Genomic_DNA"/>
</dbReference>
<evidence type="ECO:0000313" key="2">
    <source>
        <dbReference type="EMBL" id="CAF0904085.1"/>
    </source>
</evidence>
<feature type="region of interest" description="Disordered" evidence="1">
    <location>
        <begin position="1"/>
        <end position="36"/>
    </location>
</feature>
<dbReference type="Proteomes" id="UP000677228">
    <property type="component" value="Unassembled WGS sequence"/>
</dbReference>
<evidence type="ECO:0000313" key="4">
    <source>
        <dbReference type="EMBL" id="CAF3684251.1"/>
    </source>
</evidence>
<sequence>MTDSKTSQNKQSLLDKFEIDRSSSSSQQSQLEKGQIKDYNHVVPPGLASQSLTNNSNITNITTVRTVTSSSKRKVYKSSTSSPRSRANRLYKYISSWEKMPEAFYRTIEQNKFRENQEK</sequence>
<accession>A0A814MNQ2</accession>
<protein>
    <submittedName>
        <fullName evidence="3">Uncharacterized protein</fullName>
    </submittedName>
</protein>
<name>A0A814MNQ2_9BILA</name>
<proteinExistence type="predicted"/>
<dbReference type="AlphaFoldDB" id="A0A814MNQ2"/>
<dbReference type="Proteomes" id="UP000681722">
    <property type="component" value="Unassembled WGS sequence"/>
</dbReference>
<evidence type="ECO:0000313" key="5">
    <source>
        <dbReference type="EMBL" id="CAF3847561.1"/>
    </source>
</evidence>
<dbReference type="EMBL" id="CAJOBC010004986">
    <property type="protein sequence ID" value="CAF3847561.1"/>
    <property type="molecule type" value="Genomic_DNA"/>
</dbReference>
<gene>
    <name evidence="3" type="ORF">GPM918_LOCUS17802</name>
    <name evidence="2" type="ORF">OVA965_LOCUS9776</name>
    <name evidence="5" type="ORF">SRO942_LOCUS17802</name>
    <name evidence="4" type="ORF">TMI583_LOCUS9772</name>
</gene>
<reference evidence="3" key="1">
    <citation type="submission" date="2021-02" db="EMBL/GenBank/DDBJ databases">
        <authorList>
            <person name="Nowell W R."/>
        </authorList>
    </citation>
    <scope>NUCLEOTIDE SEQUENCE</scope>
</reference>
<dbReference type="EMBL" id="CAJOBA010003510">
    <property type="protein sequence ID" value="CAF3684251.1"/>
    <property type="molecule type" value="Genomic_DNA"/>
</dbReference>
<comment type="caution">
    <text evidence="3">The sequence shown here is derived from an EMBL/GenBank/DDBJ whole genome shotgun (WGS) entry which is preliminary data.</text>
</comment>
<dbReference type="Proteomes" id="UP000663829">
    <property type="component" value="Unassembled WGS sequence"/>
</dbReference>
<evidence type="ECO:0000256" key="1">
    <source>
        <dbReference type="SAM" id="MobiDB-lite"/>
    </source>
</evidence>
<evidence type="ECO:0000313" key="3">
    <source>
        <dbReference type="EMBL" id="CAF1081696.1"/>
    </source>
</evidence>
<dbReference type="Proteomes" id="UP000682733">
    <property type="component" value="Unassembled WGS sequence"/>
</dbReference>
<dbReference type="EMBL" id="CAJNOK010003509">
    <property type="protein sequence ID" value="CAF0904085.1"/>
    <property type="molecule type" value="Genomic_DNA"/>
</dbReference>